<proteinExistence type="predicted"/>
<name>A0A448XF94_9PLAT</name>
<evidence type="ECO:0000313" key="3">
    <source>
        <dbReference type="Proteomes" id="UP000784294"/>
    </source>
</evidence>
<reference evidence="2" key="1">
    <citation type="submission" date="2018-11" db="EMBL/GenBank/DDBJ databases">
        <authorList>
            <consortium name="Pathogen Informatics"/>
        </authorList>
    </citation>
    <scope>NUCLEOTIDE SEQUENCE</scope>
</reference>
<protein>
    <submittedName>
        <fullName evidence="2">Uncharacterized protein</fullName>
    </submittedName>
</protein>
<evidence type="ECO:0000313" key="2">
    <source>
        <dbReference type="EMBL" id="VEL35141.1"/>
    </source>
</evidence>
<accession>A0A448XF94</accession>
<feature type="region of interest" description="Disordered" evidence="1">
    <location>
        <begin position="14"/>
        <end position="107"/>
    </location>
</feature>
<feature type="compositionally biased region" description="Low complexity" evidence="1">
    <location>
        <begin position="72"/>
        <end position="93"/>
    </location>
</feature>
<feature type="compositionally biased region" description="Low complexity" evidence="1">
    <location>
        <begin position="28"/>
        <end position="43"/>
    </location>
</feature>
<dbReference type="AlphaFoldDB" id="A0A448XF94"/>
<comment type="caution">
    <text evidence="2">The sequence shown here is derived from an EMBL/GenBank/DDBJ whole genome shotgun (WGS) entry which is preliminary data.</text>
</comment>
<dbReference type="EMBL" id="CAAALY010249174">
    <property type="protein sequence ID" value="VEL35141.1"/>
    <property type="molecule type" value="Genomic_DNA"/>
</dbReference>
<keyword evidence="3" id="KW-1185">Reference proteome</keyword>
<sequence length="107" mass="10643">MLNNTIQVLTSMSLLGGKKPPDSRSRRVAALSASPNSLAADPDNQLCIGSIGSDGRHVSHSSMHISGGGSGNIAVGSGSVSGSGSELSHATSGNGTGGRRSGRKQRS</sequence>
<organism evidence="2 3">
    <name type="scientific">Protopolystoma xenopodis</name>
    <dbReference type="NCBI Taxonomy" id="117903"/>
    <lineage>
        <taxon>Eukaryota</taxon>
        <taxon>Metazoa</taxon>
        <taxon>Spiralia</taxon>
        <taxon>Lophotrochozoa</taxon>
        <taxon>Platyhelminthes</taxon>
        <taxon>Monogenea</taxon>
        <taxon>Polyopisthocotylea</taxon>
        <taxon>Polystomatidea</taxon>
        <taxon>Polystomatidae</taxon>
        <taxon>Protopolystoma</taxon>
    </lineage>
</organism>
<evidence type="ECO:0000256" key="1">
    <source>
        <dbReference type="SAM" id="MobiDB-lite"/>
    </source>
</evidence>
<dbReference type="Proteomes" id="UP000784294">
    <property type="component" value="Unassembled WGS sequence"/>
</dbReference>
<gene>
    <name evidence="2" type="ORF">PXEA_LOCUS28581</name>
</gene>